<evidence type="ECO:0000256" key="2">
    <source>
        <dbReference type="ARBA" id="ARBA00022692"/>
    </source>
</evidence>
<sequence length="162" mass="18098">MSQTIKLSTAQTSALVLMRLFVGWHFLYEGVIKLYSPYWTAKGYLLSATYMKSFFQWLAGESMISIVDTMNIAALLLVGVALVIGFKTKLASIIGIGLLLLYYFAHPPFPGYPQGITEGSYWIVNKNLIEAAALMVIFLFPTSTHFGLERLFVKKQVQTSTP</sequence>
<evidence type="ECO:0000256" key="3">
    <source>
        <dbReference type="ARBA" id="ARBA00022989"/>
    </source>
</evidence>
<evidence type="ECO:0000256" key="4">
    <source>
        <dbReference type="ARBA" id="ARBA00023136"/>
    </source>
</evidence>
<feature type="transmembrane region" description="Helical" evidence="5">
    <location>
        <begin position="129"/>
        <end position="148"/>
    </location>
</feature>
<dbReference type="GO" id="GO:0016020">
    <property type="term" value="C:membrane"/>
    <property type="evidence" value="ECO:0007669"/>
    <property type="project" value="UniProtKB-SubCell"/>
</dbReference>
<accession>A0A4Q7PDZ8</accession>
<comment type="caution">
    <text evidence="6">The sequence shown here is derived from an EMBL/GenBank/DDBJ whole genome shotgun (WGS) entry which is preliminary data.</text>
</comment>
<reference evidence="6 7" key="1">
    <citation type="submission" date="2019-02" db="EMBL/GenBank/DDBJ databases">
        <title>Genomic Encyclopedia of Archaeal and Bacterial Type Strains, Phase II (KMG-II): from individual species to whole genera.</title>
        <authorList>
            <person name="Goeker M."/>
        </authorList>
    </citation>
    <scope>NUCLEOTIDE SEQUENCE [LARGE SCALE GENOMIC DNA]</scope>
    <source>
        <strain evidence="6 7">DSM 21411</strain>
    </source>
</reference>
<dbReference type="InterPro" id="IPR032808">
    <property type="entry name" value="DoxX"/>
</dbReference>
<dbReference type="Pfam" id="PF07681">
    <property type="entry name" value="DoxX"/>
    <property type="match status" value="1"/>
</dbReference>
<name>A0A4Q7PDZ8_9BACT</name>
<organism evidence="6 7">
    <name type="scientific">Cecembia calidifontis</name>
    <dbReference type="NCBI Taxonomy" id="1187080"/>
    <lineage>
        <taxon>Bacteria</taxon>
        <taxon>Pseudomonadati</taxon>
        <taxon>Bacteroidota</taxon>
        <taxon>Cytophagia</taxon>
        <taxon>Cytophagales</taxon>
        <taxon>Cyclobacteriaceae</taxon>
        <taxon>Cecembia</taxon>
    </lineage>
</organism>
<feature type="transmembrane region" description="Helical" evidence="5">
    <location>
        <begin position="90"/>
        <end position="109"/>
    </location>
</feature>
<keyword evidence="3 5" id="KW-1133">Transmembrane helix</keyword>
<feature type="transmembrane region" description="Helical" evidence="5">
    <location>
        <begin position="12"/>
        <end position="35"/>
    </location>
</feature>
<evidence type="ECO:0000256" key="5">
    <source>
        <dbReference type="SAM" id="Phobius"/>
    </source>
</evidence>
<evidence type="ECO:0000256" key="1">
    <source>
        <dbReference type="ARBA" id="ARBA00004141"/>
    </source>
</evidence>
<evidence type="ECO:0000313" key="6">
    <source>
        <dbReference type="EMBL" id="RZS98653.1"/>
    </source>
</evidence>
<protein>
    <submittedName>
        <fullName evidence="6">Thiosulfate dehydrogenase [quinone] large subunit</fullName>
    </submittedName>
</protein>
<dbReference type="RefSeq" id="WP_130277314.1">
    <property type="nucleotide sequence ID" value="NZ_SGXG01000001.1"/>
</dbReference>
<dbReference type="AlphaFoldDB" id="A0A4Q7PDZ8"/>
<dbReference type="EMBL" id="SGXG01000001">
    <property type="protein sequence ID" value="RZS98653.1"/>
    <property type="molecule type" value="Genomic_DNA"/>
</dbReference>
<dbReference type="Proteomes" id="UP000292209">
    <property type="component" value="Unassembled WGS sequence"/>
</dbReference>
<dbReference type="OrthoDB" id="1429638at2"/>
<feature type="transmembrane region" description="Helical" evidence="5">
    <location>
        <begin position="55"/>
        <end position="83"/>
    </location>
</feature>
<proteinExistence type="predicted"/>
<keyword evidence="7" id="KW-1185">Reference proteome</keyword>
<comment type="subcellular location">
    <subcellularLocation>
        <location evidence="1">Membrane</location>
        <topology evidence="1">Multi-pass membrane protein</topology>
    </subcellularLocation>
</comment>
<keyword evidence="4 5" id="KW-0472">Membrane</keyword>
<evidence type="ECO:0000313" key="7">
    <source>
        <dbReference type="Proteomes" id="UP000292209"/>
    </source>
</evidence>
<gene>
    <name evidence="6" type="ORF">BC751_4318</name>
</gene>
<keyword evidence="2 5" id="KW-0812">Transmembrane</keyword>